<dbReference type="AlphaFoldDB" id="A0A1F7RRS6"/>
<evidence type="ECO:0000313" key="2">
    <source>
        <dbReference type="Proteomes" id="UP000178435"/>
    </source>
</evidence>
<dbReference type="InterPro" id="IPR013321">
    <property type="entry name" value="Arc_rbn_hlx_hlx"/>
</dbReference>
<reference evidence="1 2" key="1">
    <citation type="journal article" date="2016" name="Nat. Commun.">
        <title>Thousands of microbial genomes shed light on interconnected biogeochemical processes in an aquifer system.</title>
        <authorList>
            <person name="Anantharaman K."/>
            <person name="Brown C.T."/>
            <person name="Hug L.A."/>
            <person name="Sharon I."/>
            <person name="Castelle C.J."/>
            <person name="Probst A.J."/>
            <person name="Thomas B.C."/>
            <person name="Singh A."/>
            <person name="Wilkins M.J."/>
            <person name="Karaoz U."/>
            <person name="Brodie E.L."/>
            <person name="Williams K.H."/>
            <person name="Hubbard S.S."/>
            <person name="Banfield J.F."/>
        </authorList>
    </citation>
    <scope>NUCLEOTIDE SEQUENCE [LARGE SCALE GENOMIC DNA]</scope>
</reference>
<name>A0A1F7RRS6_9BACT</name>
<dbReference type="GO" id="GO:0006355">
    <property type="term" value="P:regulation of DNA-templated transcription"/>
    <property type="evidence" value="ECO:0007669"/>
    <property type="project" value="InterPro"/>
</dbReference>
<dbReference type="EMBL" id="MGDF01000182">
    <property type="protein sequence ID" value="OGL43597.1"/>
    <property type="molecule type" value="Genomic_DNA"/>
</dbReference>
<organism evidence="1 2">
    <name type="scientific">Candidatus Schekmanbacteria bacterium RBG_16_38_11</name>
    <dbReference type="NCBI Taxonomy" id="1817880"/>
    <lineage>
        <taxon>Bacteria</taxon>
        <taxon>Candidatus Schekmaniibacteriota</taxon>
    </lineage>
</organism>
<evidence type="ECO:0008006" key="3">
    <source>
        <dbReference type="Google" id="ProtNLM"/>
    </source>
</evidence>
<protein>
    <recommendedName>
        <fullName evidence="3">Ribbon-helix-helix protein CopG domain-containing protein</fullName>
    </recommendedName>
</protein>
<evidence type="ECO:0000313" key="1">
    <source>
        <dbReference type="EMBL" id="OGL43597.1"/>
    </source>
</evidence>
<dbReference type="Gene3D" id="1.10.1220.10">
    <property type="entry name" value="Met repressor-like"/>
    <property type="match status" value="1"/>
</dbReference>
<dbReference type="Proteomes" id="UP000178435">
    <property type="component" value="Unassembled WGS sequence"/>
</dbReference>
<comment type="caution">
    <text evidence="1">The sequence shown here is derived from an EMBL/GenBank/DDBJ whole genome shotgun (WGS) entry which is preliminary data.</text>
</comment>
<gene>
    <name evidence="1" type="ORF">A2149_01355</name>
</gene>
<accession>A0A1F7RRS6</accession>
<proteinExistence type="predicted"/>
<sequence length="84" mass="9939">MPKAIKFAVSVTEEEFGEIEALRREKGISRSKLISNALKLLIKRRKMEKLIKLYEEGYRKIPEKPLEIKAWEKVSLESFSNEEW</sequence>